<dbReference type="Proteomes" id="UP001597286">
    <property type="component" value="Unassembled WGS sequence"/>
</dbReference>
<evidence type="ECO:0000313" key="3">
    <source>
        <dbReference type="Proteomes" id="UP001597286"/>
    </source>
</evidence>
<gene>
    <name evidence="2" type="ORF">ACFSJG_02140</name>
</gene>
<dbReference type="RefSeq" id="WP_378483561.1">
    <property type="nucleotide sequence ID" value="NZ_JBHUFB010000003.1"/>
</dbReference>
<organism evidence="2 3">
    <name type="scientific">Rhodococcus gannanensis</name>
    <dbReference type="NCBI Taxonomy" id="1960308"/>
    <lineage>
        <taxon>Bacteria</taxon>
        <taxon>Bacillati</taxon>
        <taxon>Actinomycetota</taxon>
        <taxon>Actinomycetes</taxon>
        <taxon>Mycobacteriales</taxon>
        <taxon>Nocardiaceae</taxon>
        <taxon>Rhodococcus</taxon>
    </lineage>
</organism>
<name>A0ABW4NZ01_9NOCA</name>
<evidence type="ECO:0008006" key="4">
    <source>
        <dbReference type="Google" id="ProtNLM"/>
    </source>
</evidence>
<comment type="caution">
    <text evidence="2">The sequence shown here is derived from an EMBL/GenBank/DDBJ whole genome shotgun (WGS) entry which is preliminary data.</text>
</comment>
<protein>
    <recommendedName>
        <fullName evidence="4">YbaB/EbfC DNA-binding family protein</fullName>
    </recommendedName>
</protein>
<evidence type="ECO:0000313" key="2">
    <source>
        <dbReference type="EMBL" id="MFD1811002.1"/>
    </source>
</evidence>
<keyword evidence="3" id="KW-1185">Reference proteome</keyword>
<reference evidence="3" key="1">
    <citation type="journal article" date="2019" name="Int. J. Syst. Evol. Microbiol.">
        <title>The Global Catalogue of Microorganisms (GCM) 10K type strain sequencing project: providing services to taxonomists for standard genome sequencing and annotation.</title>
        <authorList>
            <consortium name="The Broad Institute Genomics Platform"/>
            <consortium name="The Broad Institute Genome Sequencing Center for Infectious Disease"/>
            <person name="Wu L."/>
            <person name="Ma J."/>
        </authorList>
    </citation>
    <scope>NUCLEOTIDE SEQUENCE [LARGE SCALE GENOMIC DNA]</scope>
    <source>
        <strain evidence="3">DT72</strain>
    </source>
</reference>
<feature type="region of interest" description="Disordered" evidence="1">
    <location>
        <begin position="105"/>
        <end position="136"/>
    </location>
</feature>
<sequence>MTPGPRFEELAAKARRVHDAVTLVRGHARSAAGHVAVEADAAGSMVALVIDDGGLALGATALAAAIADTHRAACADATRQAQALRDELVADPLVARVVAGVGSTVSAAPRSPVEPADEDEDGAHFRSGVLRPAWND</sequence>
<accession>A0ABW4NZ01</accession>
<dbReference type="EMBL" id="JBHUFB010000003">
    <property type="protein sequence ID" value="MFD1811002.1"/>
    <property type="molecule type" value="Genomic_DNA"/>
</dbReference>
<dbReference type="Gene3D" id="3.30.1310.10">
    <property type="entry name" value="Nucleoid-associated protein YbaB-like domain"/>
    <property type="match status" value="1"/>
</dbReference>
<evidence type="ECO:0000256" key="1">
    <source>
        <dbReference type="SAM" id="MobiDB-lite"/>
    </source>
</evidence>
<proteinExistence type="predicted"/>
<dbReference type="InterPro" id="IPR036894">
    <property type="entry name" value="YbaB-like_sf"/>
</dbReference>